<dbReference type="EMBL" id="BRXU01000014">
    <property type="protein sequence ID" value="GLC56113.1"/>
    <property type="molecule type" value="Genomic_DNA"/>
</dbReference>
<organism evidence="2 3">
    <name type="scientific">Pleodorina starrii</name>
    <dbReference type="NCBI Taxonomy" id="330485"/>
    <lineage>
        <taxon>Eukaryota</taxon>
        <taxon>Viridiplantae</taxon>
        <taxon>Chlorophyta</taxon>
        <taxon>core chlorophytes</taxon>
        <taxon>Chlorophyceae</taxon>
        <taxon>CS clade</taxon>
        <taxon>Chlamydomonadales</taxon>
        <taxon>Volvocaceae</taxon>
        <taxon>Pleodorina</taxon>
    </lineage>
</organism>
<feature type="region of interest" description="Disordered" evidence="1">
    <location>
        <begin position="60"/>
        <end position="80"/>
    </location>
</feature>
<accession>A0A9W6F4E3</accession>
<proteinExistence type="predicted"/>
<dbReference type="Proteomes" id="UP001165080">
    <property type="component" value="Unassembled WGS sequence"/>
</dbReference>
<dbReference type="AlphaFoldDB" id="A0A9W6F4E3"/>
<gene>
    <name evidence="2" type="primary">PLESTBF000524</name>
    <name evidence="2" type="ORF">PLESTB_001065700</name>
</gene>
<evidence type="ECO:0000256" key="1">
    <source>
        <dbReference type="SAM" id="MobiDB-lite"/>
    </source>
</evidence>
<name>A0A9W6F4E3_9CHLO</name>
<sequence>MLDRFLAASQASFAIPSISRGHFFIAISFPEFSSLSCRACGCSVHYTALSRGVSSLYTSTDASQPAAQQDGSSSSRTSRLPSLDDILTAAPGRGGALRVRIVYDTRLLEPGSVRD</sequence>
<feature type="compositionally biased region" description="Polar residues" evidence="1">
    <location>
        <begin position="60"/>
        <end position="71"/>
    </location>
</feature>
<comment type="caution">
    <text evidence="2">The sequence shown here is derived from an EMBL/GenBank/DDBJ whole genome shotgun (WGS) entry which is preliminary data.</text>
</comment>
<evidence type="ECO:0000313" key="2">
    <source>
        <dbReference type="EMBL" id="GLC56113.1"/>
    </source>
</evidence>
<protein>
    <submittedName>
        <fullName evidence="2">Uncharacterized protein</fullName>
    </submittedName>
</protein>
<evidence type="ECO:0000313" key="3">
    <source>
        <dbReference type="Proteomes" id="UP001165080"/>
    </source>
</evidence>
<reference evidence="2 3" key="1">
    <citation type="journal article" date="2023" name="Commun. Biol.">
        <title>Reorganization of the ancestral sex-determining regions during the evolution of trioecy in Pleodorina starrii.</title>
        <authorList>
            <person name="Takahashi K."/>
            <person name="Suzuki S."/>
            <person name="Kawai-Toyooka H."/>
            <person name="Yamamoto K."/>
            <person name="Hamaji T."/>
            <person name="Ootsuki R."/>
            <person name="Yamaguchi H."/>
            <person name="Kawachi M."/>
            <person name="Higashiyama T."/>
            <person name="Nozaki H."/>
        </authorList>
    </citation>
    <scope>NUCLEOTIDE SEQUENCE [LARGE SCALE GENOMIC DNA]</scope>
    <source>
        <strain evidence="2 3">NIES-4479</strain>
    </source>
</reference>
<keyword evidence="3" id="KW-1185">Reference proteome</keyword>